<accession>A0ZYN3</accession>
<dbReference type="RefSeq" id="YP_919047.1">
    <property type="nucleotide sequence ID" value="NC_008695.1"/>
</dbReference>
<feature type="domain" description="AbiEi antitoxin N-terminal" evidence="1">
    <location>
        <begin position="23"/>
        <end position="75"/>
    </location>
</feature>
<protein>
    <recommendedName>
        <fullName evidence="1">AbiEi antitoxin N-terminal domain-containing protein</fullName>
    </recommendedName>
</protein>
<keyword evidence="3" id="KW-1185">Reference proteome</keyword>
<dbReference type="KEGG" id="vg:4606049"/>
<organism evidence="2 3">
    <name type="scientific">Halorubrum virus BJ1</name>
    <dbReference type="NCBI Taxonomy" id="416419"/>
    <lineage>
        <taxon>Viruses</taxon>
        <taxon>Duplodnaviria</taxon>
        <taxon>Heunggongvirae</taxon>
        <taxon>Uroviricota</taxon>
        <taxon>Caudoviricetes</taxon>
        <taxon>Kirjokansivirales</taxon>
        <taxon>Graaviviridae</taxon>
        <taxon>Beejeyvirus</taxon>
        <taxon>Beejeyvirus bagaejinnorense</taxon>
        <taxon>Beejeyvirus BJ1</taxon>
    </lineage>
</organism>
<dbReference type="Proteomes" id="UP000002272">
    <property type="component" value="Segment"/>
</dbReference>
<dbReference type="InterPro" id="IPR025159">
    <property type="entry name" value="AbiEi_N"/>
</dbReference>
<dbReference type="InterPro" id="IPR036388">
    <property type="entry name" value="WH-like_DNA-bd_sf"/>
</dbReference>
<dbReference type="EMBL" id="AM419438">
    <property type="protein sequence ID" value="CAL92442.1"/>
    <property type="molecule type" value="Genomic_DNA"/>
</dbReference>
<dbReference type="Gene3D" id="1.10.10.10">
    <property type="entry name" value="Winged helix-like DNA-binding domain superfamily/Winged helix DNA-binding domain"/>
    <property type="match status" value="1"/>
</dbReference>
<dbReference type="SUPFAM" id="SSF46785">
    <property type="entry name" value="Winged helix' DNA-binding domain"/>
    <property type="match status" value="1"/>
</dbReference>
<proteinExistence type="predicted"/>
<name>A0ZYN3_9CAUD</name>
<dbReference type="InterPro" id="IPR036390">
    <property type="entry name" value="WH_DNA-bd_sf"/>
</dbReference>
<sequence>MSAVTSTMDDMRQPAEWMVPTDDRILELIRQEGNLTPGAIEALGGPSSDHASRRAKELSRHGLLEQIHRGLYRLTDDGRAYLDEELDAAELEPTE</sequence>
<evidence type="ECO:0000259" key="1">
    <source>
        <dbReference type="Pfam" id="PF13338"/>
    </source>
</evidence>
<reference evidence="2 3" key="1">
    <citation type="journal article" date="2007" name="BMC Genomics">
        <title>Sequence analysis of an Archaeal virus isolated from a hypersaline lake in Inner Mongolia, China.</title>
        <authorList>
            <person name="Pagaling E."/>
            <person name="Haigh R."/>
            <person name="Grant W.D."/>
            <person name="Cowan D.A."/>
            <person name="Jones B.E."/>
            <person name="Ma Y."/>
            <person name="Ventosa A."/>
            <person name="Heaphy S."/>
        </authorList>
    </citation>
    <scope>NUCLEOTIDE SEQUENCE</scope>
</reference>
<dbReference type="GeneID" id="4606049"/>
<evidence type="ECO:0000313" key="2">
    <source>
        <dbReference type="EMBL" id="CAL92442.1"/>
    </source>
</evidence>
<dbReference type="Pfam" id="PF13338">
    <property type="entry name" value="AbiEi_4"/>
    <property type="match status" value="1"/>
</dbReference>
<evidence type="ECO:0000313" key="3">
    <source>
        <dbReference type="Proteomes" id="UP000002272"/>
    </source>
</evidence>